<protein>
    <submittedName>
        <fullName evidence="2">Uncharacterized protein</fullName>
    </submittedName>
</protein>
<dbReference type="PANTHER" id="PTHR37720">
    <property type="entry name" value="OS10G0481400 PROTEIN"/>
    <property type="match status" value="1"/>
</dbReference>
<reference evidence="2" key="1">
    <citation type="submission" date="2022-12" db="EMBL/GenBank/DDBJ databases">
        <title>Draft genome assemblies for two species of Escallonia (Escalloniales).</title>
        <authorList>
            <person name="Chanderbali A."/>
            <person name="Dervinis C."/>
            <person name="Anghel I."/>
            <person name="Soltis D."/>
            <person name="Soltis P."/>
            <person name="Zapata F."/>
        </authorList>
    </citation>
    <scope>NUCLEOTIDE SEQUENCE</scope>
    <source>
        <strain evidence="2">UCBG64.0493</strain>
        <tissue evidence="2">Leaf</tissue>
    </source>
</reference>
<evidence type="ECO:0000313" key="2">
    <source>
        <dbReference type="EMBL" id="KAK3015651.1"/>
    </source>
</evidence>
<organism evidence="2 3">
    <name type="scientific">Escallonia herrerae</name>
    <dbReference type="NCBI Taxonomy" id="1293975"/>
    <lineage>
        <taxon>Eukaryota</taxon>
        <taxon>Viridiplantae</taxon>
        <taxon>Streptophyta</taxon>
        <taxon>Embryophyta</taxon>
        <taxon>Tracheophyta</taxon>
        <taxon>Spermatophyta</taxon>
        <taxon>Magnoliopsida</taxon>
        <taxon>eudicotyledons</taxon>
        <taxon>Gunneridae</taxon>
        <taxon>Pentapetalae</taxon>
        <taxon>asterids</taxon>
        <taxon>campanulids</taxon>
        <taxon>Escalloniales</taxon>
        <taxon>Escalloniaceae</taxon>
        <taxon>Escallonia</taxon>
    </lineage>
</organism>
<sequence length="88" mass="10095">MFACWWVTQERLLGAALGTIFSGVFVFQQRKDIYKSISDTQSQFVPQSHQMREPVFGKESRLDCAHLWNKAVDQTFGPVIQALSSRGW</sequence>
<dbReference type="Proteomes" id="UP001188597">
    <property type="component" value="Unassembled WGS sequence"/>
</dbReference>
<comment type="caution">
    <text evidence="2">The sequence shown here is derived from an EMBL/GenBank/DDBJ whole genome shotgun (WGS) entry which is preliminary data.</text>
</comment>
<keyword evidence="1" id="KW-1133">Transmembrane helix</keyword>
<feature type="transmembrane region" description="Helical" evidence="1">
    <location>
        <begin position="12"/>
        <end position="28"/>
    </location>
</feature>
<proteinExistence type="predicted"/>
<dbReference type="PANTHER" id="PTHR37720:SF2">
    <property type="entry name" value="OS10G0481400 PROTEIN"/>
    <property type="match status" value="1"/>
</dbReference>
<dbReference type="EMBL" id="JAVXUP010001129">
    <property type="protein sequence ID" value="KAK3015651.1"/>
    <property type="molecule type" value="Genomic_DNA"/>
</dbReference>
<accession>A0AA88VUE1</accession>
<keyword evidence="3" id="KW-1185">Reference proteome</keyword>
<keyword evidence="1" id="KW-0472">Membrane</keyword>
<evidence type="ECO:0000313" key="3">
    <source>
        <dbReference type="Proteomes" id="UP001188597"/>
    </source>
</evidence>
<evidence type="ECO:0000256" key="1">
    <source>
        <dbReference type="SAM" id="Phobius"/>
    </source>
</evidence>
<keyword evidence="1" id="KW-0812">Transmembrane</keyword>
<dbReference type="AlphaFoldDB" id="A0AA88VUE1"/>
<name>A0AA88VUE1_9ASTE</name>
<gene>
    <name evidence="2" type="ORF">RJ639_006325</name>
</gene>